<evidence type="ECO:0000256" key="8">
    <source>
        <dbReference type="ARBA" id="ARBA00047639"/>
    </source>
</evidence>
<keyword evidence="3" id="KW-0436">Ligase</keyword>
<dbReference type="Pfam" id="PF13393">
    <property type="entry name" value="tRNA-synt_His"/>
    <property type="match status" value="1"/>
</dbReference>
<dbReference type="InterPro" id="IPR036621">
    <property type="entry name" value="Anticodon-bd_dom_sf"/>
</dbReference>
<comment type="similarity">
    <text evidence="1">Belongs to the class-II aminoacyl-tRNA synthetase family.</text>
</comment>
<evidence type="ECO:0000256" key="3">
    <source>
        <dbReference type="ARBA" id="ARBA00022598"/>
    </source>
</evidence>
<dbReference type="InterPro" id="IPR000738">
    <property type="entry name" value="WHEP-TRS_dom"/>
</dbReference>
<keyword evidence="4" id="KW-0547">Nucleotide-binding</keyword>
<keyword evidence="13" id="KW-1185">Reference proteome</keyword>
<dbReference type="GO" id="GO:0005524">
    <property type="term" value="F:ATP binding"/>
    <property type="evidence" value="ECO:0007669"/>
    <property type="project" value="UniProtKB-KW"/>
</dbReference>
<evidence type="ECO:0000256" key="9">
    <source>
        <dbReference type="SAM" id="MobiDB-lite"/>
    </source>
</evidence>
<dbReference type="InterPro" id="IPR009068">
    <property type="entry name" value="uS15_NS1_RNA-bd_sf"/>
</dbReference>
<feature type="domain" description="WHEP-TRS" evidence="11">
    <location>
        <begin position="47"/>
        <end position="103"/>
    </location>
</feature>
<dbReference type="Gene3D" id="3.30.930.10">
    <property type="entry name" value="Bira Bifunctional Protein, Domain 2"/>
    <property type="match status" value="1"/>
</dbReference>
<sequence length="571" mass="63360">MTTLSTRLLSATYLCQLHFPLEQQKSTTPAAPASAAPAASAASAADPASELLAQIGEQSTKVRGLKSNKADKAVIQEEVAALLELKAKYKDLTGEDPAPTNASKKNFKRSAAAKTQDQKFQLKNPKGMRDYGPEKMAVRELVFKRIVEVFKRHGAVTIDTPVMELKETLTGKYGEDSKLIYDLADQGGELLALRYDLTVPFARYVAMNSIKQIKRYHIARVYRRDQPSVTTGRYREFYQCDIDIAGQFNGKMMPDAECVKIVTEVLDGLKLGDYVVKVNNRKLLDGIFAVCGVPEASFRAICSAVDKLDKQPWNEVKAEMVDEKGLPAESADRIGEYVQLRAGTGANFSMPNADLIARLKSIEELYANPMAKEGIDEMEKLLDYCRMMNCEHRVSFDCSLARGLDYYTGVIYEAVFVGKRVGSVAGGGRYDNLVGMFDAKGRKVPCVGVSLGVERLFTIMEEQAKEAGETFRETATQVLVASGQGMDKERLRYCTRLWEAQIGAVTSFKLKPRLLDQFQQCETEQIPLCLVLGPDELERGVVKLRVMSTREEIEVPDAEMEAVVRAKLAEL</sequence>
<dbReference type="PROSITE" id="PS50862">
    <property type="entry name" value="AA_TRNA_LIGASE_II"/>
    <property type="match status" value="1"/>
</dbReference>
<dbReference type="STRING" id="81824.A9UZN5"/>
<dbReference type="InterPro" id="IPR015807">
    <property type="entry name" value="His-tRNA-ligase"/>
</dbReference>
<dbReference type="eggNOG" id="KOG1936">
    <property type="taxonomic scope" value="Eukaryota"/>
</dbReference>
<feature type="region of interest" description="Disordered" evidence="9">
    <location>
        <begin position="93"/>
        <end position="116"/>
    </location>
</feature>
<comment type="catalytic activity">
    <reaction evidence="8">
        <text>tRNA(His) + L-histidine + ATP = L-histidyl-tRNA(His) + AMP + diphosphate + H(+)</text>
        <dbReference type="Rhea" id="RHEA:17313"/>
        <dbReference type="Rhea" id="RHEA-COMP:9665"/>
        <dbReference type="Rhea" id="RHEA-COMP:9689"/>
        <dbReference type="ChEBI" id="CHEBI:15378"/>
        <dbReference type="ChEBI" id="CHEBI:30616"/>
        <dbReference type="ChEBI" id="CHEBI:33019"/>
        <dbReference type="ChEBI" id="CHEBI:57595"/>
        <dbReference type="ChEBI" id="CHEBI:78442"/>
        <dbReference type="ChEBI" id="CHEBI:78527"/>
        <dbReference type="ChEBI" id="CHEBI:456215"/>
        <dbReference type="EC" id="6.1.1.21"/>
    </reaction>
</comment>
<dbReference type="Pfam" id="PF03129">
    <property type="entry name" value="HGTP_anticodon"/>
    <property type="match status" value="1"/>
</dbReference>
<reference evidence="12 13" key="1">
    <citation type="journal article" date="2008" name="Nature">
        <title>The genome of the choanoflagellate Monosiga brevicollis and the origin of metazoans.</title>
        <authorList>
            <consortium name="JGI Sequencing"/>
            <person name="King N."/>
            <person name="Westbrook M.J."/>
            <person name="Young S.L."/>
            <person name="Kuo A."/>
            <person name="Abedin M."/>
            <person name="Chapman J."/>
            <person name="Fairclough S."/>
            <person name="Hellsten U."/>
            <person name="Isogai Y."/>
            <person name="Letunic I."/>
            <person name="Marr M."/>
            <person name="Pincus D."/>
            <person name="Putnam N."/>
            <person name="Rokas A."/>
            <person name="Wright K.J."/>
            <person name="Zuzow R."/>
            <person name="Dirks W."/>
            <person name="Good M."/>
            <person name="Goodstein D."/>
            <person name="Lemons D."/>
            <person name="Li W."/>
            <person name="Lyons J.B."/>
            <person name="Morris A."/>
            <person name="Nichols S."/>
            <person name="Richter D.J."/>
            <person name="Salamov A."/>
            <person name="Bork P."/>
            <person name="Lim W.A."/>
            <person name="Manning G."/>
            <person name="Miller W.T."/>
            <person name="McGinnis W."/>
            <person name="Shapiro H."/>
            <person name="Tjian R."/>
            <person name="Grigoriev I.V."/>
            <person name="Rokhsar D."/>
        </authorList>
    </citation>
    <scope>NUCLEOTIDE SEQUENCE [LARGE SCALE GENOMIC DNA]</scope>
    <source>
        <strain evidence="13">MX1 / ATCC 50154</strain>
    </source>
</reference>
<evidence type="ECO:0000256" key="4">
    <source>
        <dbReference type="ARBA" id="ARBA00022741"/>
    </source>
</evidence>
<proteinExistence type="inferred from homology"/>
<evidence type="ECO:0000256" key="1">
    <source>
        <dbReference type="ARBA" id="ARBA00008226"/>
    </source>
</evidence>
<dbReference type="PANTHER" id="PTHR11476:SF7">
    <property type="entry name" value="HISTIDINE--TRNA LIGASE"/>
    <property type="match status" value="1"/>
</dbReference>
<dbReference type="InterPro" id="IPR006195">
    <property type="entry name" value="aa-tRNA-synth_II"/>
</dbReference>
<dbReference type="Proteomes" id="UP000001357">
    <property type="component" value="Unassembled WGS sequence"/>
</dbReference>
<dbReference type="EC" id="6.1.1.21" evidence="2"/>
<dbReference type="Pfam" id="PF00458">
    <property type="entry name" value="WHEP-TRS"/>
    <property type="match status" value="1"/>
</dbReference>
<dbReference type="EMBL" id="CH991551">
    <property type="protein sequence ID" value="EDQ89263.1"/>
    <property type="molecule type" value="Genomic_DNA"/>
</dbReference>
<keyword evidence="5" id="KW-0067">ATP-binding</keyword>
<dbReference type="KEGG" id="mbr:MONBRDRAFT_37112"/>
<dbReference type="PROSITE" id="PS51185">
    <property type="entry name" value="WHEP_TRS_2"/>
    <property type="match status" value="1"/>
</dbReference>
<dbReference type="SMART" id="SM00991">
    <property type="entry name" value="WHEP-TRS"/>
    <property type="match status" value="1"/>
</dbReference>
<dbReference type="FunCoup" id="A9UZN5">
    <property type="interactions" value="2057"/>
</dbReference>
<dbReference type="InParanoid" id="A9UZN5"/>
<dbReference type="GO" id="GO:0004821">
    <property type="term" value="F:histidine-tRNA ligase activity"/>
    <property type="evidence" value="ECO:0000318"/>
    <property type="project" value="GO_Central"/>
</dbReference>
<evidence type="ECO:0000313" key="12">
    <source>
        <dbReference type="EMBL" id="EDQ89263.1"/>
    </source>
</evidence>
<dbReference type="NCBIfam" id="TIGR00442">
    <property type="entry name" value="hisS"/>
    <property type="match status" value="1"/>
</dbReference>
<dbReference type="FunFam" id="3.40.50.800:FF:000012">
    <property type="entry name" value="Histidine--tRNA ligase, cytoplasmic"/>
    <property type="match status" value="1"/>
</dbReference>
<feature type="domain" description="Aminoacyl-transfer RNA synthetases class-II family profile" evidence="10">
    <location>
        <begin position="127"/>
        <end position="463"/>
    </location>
</feature>
<dbReference type="GO" id="GO:0003723">
    <property type="term" value="F:RNA binding"/>
    <property type="evidence" value="ECO:0000318"/>
    <property type="project" value="GO_Central"/>
</dbReference>
<evidence type="ECO:0000256" key="7">
    <source>
        <dbReference type="ARBA" id="ARBA00023146"/>
    </source>
</evidence>
<dbReference type="Gene3D" id="3.40.50.800">
    <property type="entry name" value="Anticodon-binding domain"/>
    <property type="match status" value="1"/>
</dbReference>
<dbReference type="PANTHER" id="PTHR11476">
    <property type="entry name" value="HISTIDYL-TRNA SYNTHETASE"/>
    <property type="match status" value="1"/>
</dbReference>
<dbReference type="GeneID" id="5891113"/>
<evidence type="ECO:0000256" key="2">
    <source>
        <dbReference type="ARBA" id="ARBA00012815"/>
    </source>
</evidence>
<evidence type="ECO:0000256" key="6">
    <source>
        <dbReference type="ARBA" id="ARBA00022917"/>
    </source>
</evidence>
<gene>
    <name evidence="12" type="ORF">MONBRDRAFT_37112</name>
</gene>
<dbReference type="SUPFAM" id="SSF47060">
    <property type="entry name" value="S15/NS1 RNA-binding domain"/>
    <property type="match status" value="1"/>
</dbReference>
<accession>A9UZN5</accession>
<dbReference type="OMA" id="YQIQKVW"/>
<dbReference type="InterPro" id="IPR004154">
    <property type="entry name" value="Anticodon-bd"/>
</dbReference>
<dbReference type="GO" id="GO:0032543">
    <property type="term" value="P:mitochondrial translation"/>
    <property type="evidence" value="ECO:0000318"/>
    <property type="project" value="GO_Central"/>
</dbReference>
<dbReference type="GO" id="GO:0005829">
    <property type="term" value="C:cytosol"/>
    <property type="evidence" value="ECO:0000318"/>
    <property type="project" value="GO_Central"/>
</dbReference>
<dbReference type="GO" id="GO:0005739">
    <property type="term" value="C:mitochondrion"/>
    <property type="evidence" value="ECO:0000318"/>
    <property type="project" value="GO_Central"/>
</dbReference>
<keyword evidence="6" id="KW-0648">Protein biosynthesis</keyword>
<dbReference type="SUPFAM" id="SSF52954">
    <property type="entry name" value="Class II aaRS ABD-related"/>
    <property type="match status" value="1"/>
</dbReference>
<evidence type="ECO:0000259" key="11">
    <source>
        <dbReference type="PROSITE" id="PS51185"/>
    </source>
</evidence>
<dbReference type="RefSeq" id="XP_001745839.1">
    <property type="nucleotide sequence ID" value="XM_001745787.1"/>
</dbReference>
<dbReference type="InterPro" id="IPR045864">
    <property type="entry name" value="aa-tRNA-synth_II/BPL/LPL"/>
</dbReference>
<dbReference type="Gene3D" id="1.10.287.10">
    <property type="entry name" value="S15/NS1, RNA-binding"/>
    <property type="match status" value="1"/>
</dbReference>
<organism evidence="12 13">
    <name type="scientific">Monosiga brevicollis</name>
    <name type="common">Choanoflagellate</name>
    <dbReference type="NCBI Taxonomy" id="81824"/>
    <lineage>
        <taxon>Eukaryota</taxon>
        <taxon>Choanoflagellata</taxon>
        <taxon>Craspedida</taxon>
        <taxon>Salpingoecidae</taxon>
        <taxon>Monosiga</taxon>
    </lineage>
</organism>
<dbReference type="AlphaFoldDB" id="A9UZN5"/>
<dbReference type="SUPFAM" id="SSF55681">
    <property type="entry name" value="Class II aaRS and biotin synthetases"/>
    <property type="match status" value="1"/>
</dbReference>
<dbReference type="FunFam" id="3.30.930.10:FF:000021">
    <property type="entry name" value="Probable histidine--tRNA ligase, mitochondrial"/>
    <property type="match status" value="1"/>
</dbReference>
<dbReference type="CDD" id="cd00773">
    <property type="entry name" value="HisRS-like_core"/>
    <property type="match status" value="1"/>
</dbReference>
<evidence type="ECO:0000313" key="13">
    <source>
        <dbReference type="Proteomes" id="UP000001357"/>
    </source>
</evidence>
<name>A9UZN5_MONBE</name>
<dbReference type="InterPro" id="IPR041715">
    <property type="entry name" value="HisRS-like_core"/>
</dbReference>
<evidence type="ECO:0000259" key="10">
    <source>
        <dbReference type="PROSITE" id="PS50862"/>
    </source>
</evidence>
<protein>
    <recommendedName>
        <fullName evidence="2">histidine--tRNA ligase</fullName>
        <ecNumber evidence="2">6.1.1.21</ecNumber>
    </recommendedName>
</protein>
<keyword evidence="7" id="KW-0030">Aminoacyl-tRNA synthetase</keyword>
<dbReference type="GO" id="GO:0006427">
    <property type="term" value="P:histidyl-tRNA aminoacylation"/>
    <property type="evidence" value="ECO:0000318"/>
    <property type="project" value="GO_Central"/>
</dbReference>
<evidence type="ECO:0000256" key="5">
    <source>
        <dbReference type="ARBA" id="ARBA00022840"/>
    </source>
</evidence>